<dbReference type="PANTHER" id="PTHR47089">
    <property type="entry name" value="ABC TRANSPORTER, PERMEASE PROTEIN"/>
    <property type="match status" value="1"/>
</dbReference>
<keyword evidence="5 6" id="KW-0472">Membrane</keyword>
<dbReference type="CDD" id="cd06580">
    <property type="entry name" value="TM_PBP1_transp_TpRbsC_like"/>
    <property type="match status" value="1"/>
</dbReference>
<keyword evidence="2" id="KW-1003">Cell membrane</keyword>
<evidence type="ECO:0000313" key="8">
    <source>
        <dbReference type="Proteomes" id="UP000523955"/>
    </source>
</evidence>
<evidence type="ECO:0000256" key="5">
    <source>
        <dbReference type="ARBA" id="ARBA00023136"/>
    </source>
</evidence>
<protein>
    <submittedName>
        <fullName evidence="7">ABC transporter permease</fullName>
    </submittedName>
</protein>
<feature type="transmembrane region" description="Helical" evidence="6">
    <location>
        <begin position="111"/>
        <end position="132"/>
    </location>
</feature>
<evidence type="ECO:0000256" key="6">
    <source>
        <dbReference type="SAM" id="Phobius"/>
    </source>
</evidence>
<evidence type="ECO:0000256" key="1">
    <source>
        <dbReference type="ARBA" id="ARBA00004651"/>
    </source>
</evidence>
<dbReference type="RefSeq" id="WP_185253912.1">
    <property type="nucleotide sequence ID" value="NZ_JACKXE010000001.1"/>
</dbReference>
<name>A0A7X0VD40_9ACTN</name>
<gene>
    <name evidence="7" type="ORF">H5V45_16365</name>
</gene>
<comment type="caution">
    <text evidence="7">The sequence shown here is derived from an EMBL/GenBank/DDBJ whole genome shotgun (WGS) entry which is preliminary data.</text>
</comment>
<evidence type="ECO:0000256" key="3">
    <source>
        <dbReference type="ARBA" id="ARBA00022692"/>
    </source>
</evidence>
<feature type="transmembrane region" description="Helical" evidence="6">
    <location>
        <begin position="193"/>
        <end position="212"/>
    </location>
</feature>
<sequence>MTASLALRKAAQTLLAPLIAVVAAVLVTSVVVTIAGASVSDFWSVLTTAPSGRNWVNIVNQTSMIFLAALAAAIGFRMNLFNIGVEGQYTIASYAAALVAGFAIFPGKLNVVVAVLVAVVTGALWAGIAGLLKVTRGVSEVISTIMLNAIAGTLVGYLLSNHGDQYGQGRRTTPIPESSQFAGWTFFGARDGAVWTLALLAVAAGVLVSFLINRTRFGFDLRATGQNEDAAVASGVQVKKMVVVSMLLSGGIAGLIWMPALFGGADYYGPPFQHQLGFTGIAVALLGRNRPLGIFFGAVLFAWLSEQANPLGLIADISPSIVQITQGVVVLAVVIAYEVVRRWIAASEQRALRATLDQAAPAGDEKKEVTA</sequence>
<dbReference type="InterPro" id="IPR001851">
    <property type="entry name" value="ABC_transp_permease"/>
</dbReference>
<proteinExistence type="predicted"/>
<feature type="transmembrane region" description="Helical" evidence="6">
    <location>
        <begin position="58"/>
        <end position="76"/>
    </location>
</feature>
<keyword evidence="4 6" id="KW-1133">Transmembrane helix</keyword>
<accession>A0A7X0VD40</accession>
<dbReference type="AlphaFoldDB" id="A0A7X0VD40"/>
<keyword evidence="3 6" id="KW-0812">Transmembrane</keyword>
<evidence type="ECO:0000313" key="7">
    <source>
        <dbReference type="EMBL" id="MBB6628903.1"/>
    </source>
</evidence>
<keyword evidence="8" id="KW-1185">Reference proteome</keyword>
<dbReference type="Proteomes" id="UP000523955">
    <property type="component" value="Unassembled WGS sequence"/>
</dbReference>
<feature type="transmembrane region" description="Helical" evidence="6">
    <location>
        <begin position="321"/>
        <end position="340"/>
    </location>
</feature>
<feature type="transmembrane region" description="Helical" evidence="6">
    <location>
        <begin position="141"/>
        <end position="159"/>
    </location>
</feature>
<feature type="transmembrane region" description="Helical" evidence="6">
    <location>
        <begin position="88"/>
        <end position="105"/>
    </location>
</feature>
<feature type="transmembrane region" description="Helical" evidence="6">
    <location>
        <begin position="14"/>
        <end position="38"/>
    </location>
</feature>
<comment type="subcellular location">
    <subcellularLocation>
        <location evidence="1">Cell membrane</location>
        <topology evidence="1">Multi-pass membrane protein</topology>
    </subcellularLocation>
</comment>
<dbReference type="Pfam" id="PF02653">
    <property type="entry name" value="BPD_transp_2"/>
    <property type="match status" value="1"/>
</dbReference>
<feature type="transmembrane region" description="Helical" evidence="6">
    <location>
        <begin position="242"/>
        <end position="262"/>
    </location>
</feature>
<evidence type="ECO:0000256" key="2">
    <source>
        <dbReference type="ARBA" id="ARBA00022475"/>
    </source>
</evidence>
<dbReference type="GO" id="GO:0022857">
    <property type="term" value="F:transmembrane transporter activity"/>
    <property type="evidence" value="ECO:0007669"/>
    <property type="project" value="InterPro"/>
</dbReference>
<dbReference type="GO" id="GO:0005886">
    <property type="term" value="C:plasma membrane"/>
    <property type="evidence" value="ECO:0007669"/>
    <property type="project" value="UniProtKB-SubCell"/>
</dbReference>
<reference evidence="7 8" key="1">
    <citation type="submission" date="2020-08" db="EMBL/GenBank/DDBJ databases">
        <authorList>
            <person name="Seo M.-J."/>
        </authorList>
    </citation>
    <scope>NUCLEOTIDE SEQUENCE [LARGE SCALE GENOMIC DNA]</scope>
    <source>
        <strain evidence="7 8">KIGAM211</strain>
    </source>
</reference>
<organism evidence="7 8">
    <name type="scientific">Nocardioides luti</name>
    <dbReference type="NCBI Taxonomy" id="2761101"/>
    <lineage>
        <taxon>Bacteria</taxon>
        <taxon>Bacillati</taxon>
        <taxon>Actinomycetota</taxon>
        <taxon>Actinomycetes</taxon>
        <taxon>Propionibacteriales</taxon>
        <taxon>Nocardioidaceae</taxon>
        <taxon>Nocardioides</taxon>
    </lineage>
</organism>
<dbReference type="EMBL" id="JACKXE010000001">
    <property type="protein sequence ID" value="MBB6628903.1"/>
    <property type="molecule type" value="Genomic_DNA"/>
</dbReference>
<evidence type="ECO:0000256" key="4">
    <source>
        <dbReference type="ARBA" id="ARBA00022989"/>
    </source>
</evidence>
<dbReference type="PANTHER" id="PTHR47089:SF1">
    <property type="entry name" value="GUANOSINE ABC TRANSPORTER PERMEASE PROTEIN NUPP"/>
    <property type="match status" value="1"/>
</dbReference>